<evidence type="ECO:0000256" key="1">
    <source>
        <dbReference type="ARBA" id="ARBA00010641"/>
    </source>
</evidence>
<dbReference type="SMART" id="SM00421">
    <property type="entry name" value="HTH_LUXR"/>
    <property type="match status" value="1"/>
</dbReference>
<dbReference type="InterPro" id="IPR013325">
    <property type="entry name" value="RNA_pol_sigma_r2"/>
</dbReference>
<keyword evidence="8" id="KW-1185">Reference proteome</keyword>
<dbReference type="PANTHER" id="PTHR43133:SF50">
    <property type="entry name" value="ECF RNA POLYMERASE SIGMA FACTOR SIGM"/>
    <property type="match status" value="1"/>
</dbReference>
<keyword evidence="2" id="KW-0805">Transcription regulation</keyword>
<accession>A0ABN2IDQ4</accession>
<reference evidence="7 8" key="1">
    <citation type="journal article" date="2019" name="Int. J. Syst. Evol. Microbiol.">
        <title>The Global Catalogue of Microorganisms (GCM) 10K type strain sequencing project: providing services to taxonomists for standard genome sequencing and annotation.</title>
        <authorList>
            <consortium name="The Broad Institute Genomics Platform"/>
            <consortium name="The Broad Institute Genome Sequencing Center for Infectious Disease"/>
            <person name="Wu L."/>
            <person name="Ma J."/>
        </authorList>
    </citation>
    <scope>NUCLEOTIDE SEQUENCE [LARGE SCALE GENOMIC DNA]</scope>
    <source>
        <strain evidence="7 8">JCM 14718</strain>
    </source>
</reference>
<keyword evidence="3" id="KW-0731">Sigma factor</keyword>
<dbReference type="InterPro" id="IPR039425">
    <property type="entry name" value="RNA_pol_sigma-70-like"/>
</dbReference>
<dbReference type="NCBIfam" id="TIGR02983">
    <property type="entry name" value="SigE-fam_strep"/>
    <property type="match status" value="1"/>
</dbReference>
<evidence type="ECO:0000256" key="5">
    <source>
        <dbReference type="ARBA" id="ARBA00023163"/>
    </source>
</evidence>
<dbReference type="RefSeq" id="WP_344313682.1">
    <property type="nucleotide sequence ID" value="NZ_BAAANY010000026.1"/>
</dbReference>
<keyword evidence="4" id="KW-0238">DNA-binding</keyword>
<dbReference type="InterPro" id="IPR014284">
    <property type="entry name" value="RNA_pol_sigma-70_dom"/>
</dbReference>
<dbReference type="InterPro" id="IPR007627">
    <property type="entry name" value="RNA_pol_sigma70_r2"/>
</dbReference>
<comment type="similarity">
    <text evidence="1">Belongs to the sigma-70 factor family. ECF subfamily.</text>
</comment>
<gene>
    <name evidence="7" type="ORF">GCM10009765_60590</name>
</gene>
<dbReference type="Pfam" id="PF04542">
    <property type="entry name" value="Sigma70_r2"/>
    <property type="match status" value="1"/>
</dbReference>
<dbReference type="InterPro" id="IPR000792">
    <property type="entry name" value="Tscrpt_reg_LuxR_C"/>
</dbReference>
<organism evidence="7 8">
    <name type="scientific">Fodinicola feengrottensis</name>
    <dbReference type="NCBI Taxonomy" id="435914"/>
    <lineage>
        <taxon>Bacteria</taxon>
        <taxon>Bacillati</taxon>
        <taxon>Actinomycetota</taxon>
        <taxon>Actinomycetes</taxon>
        <taxon>Mycobacteriales</taxon>
        <taxon>Fodinicola</taxon>
    </lineage>
</organism>
<dbReference type="SUPFAM" id="SSF88659">
    <property type="entry name" value="Sigma3 and sigma4 domains of RNA polymerase sigma factors"/>
    <property type="match status" value="1"/>
</dbReference>
<sequence length="180" mass="20250">MLTPGPDSGPAGDDFSAFVGSAATRLLRTAELLTGDRAQAEDLVQTALEKAYLRWHRIRADDPYGYVRRVLVNAHHNWWRRKPWRERTTADVPEHAVAADTTEDHAQRDTVFRALATLTRRERSVIVLRYYDDLSEEAIAAVLGIANGTVKSTAARAFRKLRITPELNEARMARPVEAQS</sequence>
<name>A0ABN2IDQ4_9ACTN</name>
<dbReference type="CDD" id="cd06171">
    <property type="entry name" value="Sigma70_r4"/>
    <property type="match status" value="1"/>
</dbReference>
<evidence type="ECO:0000256" key="2">
    <source>
        <dbReference type="ARBA" id="ARBA00023015"/>
    </source>
</evidence>
<evidence type="ECO:0000256" key="3">
    <source>
        <dbReference type="ARBA" id="ARBA00023082"/>
    </source>
</evidence>
<dbReference type="InterPro" id="IPR013249">
    <property type="entry name" value="RNA_pol_sigma70_r4_t2"/>
</dbReference>
<protein>
    <submittedName>
        <fullName evidence="7">SigE family RNA polymerase sigma factor</fullName>
    </submittedName>
</protein>
<dbReference type="Pfam" id="PF08281">
    <property type="entry name" value="Sigma70_r4_2"/>
    <property type="match status" value="1"/>
</dbReference>
<evidence type="ECO:0000313" key="7">
    <source>
        <dbReference type="EMBL" id="GAA1703076.1"/>
    </source>
</evidence>
<dbReference type="InterPro" id="IPR014325">
    <property type="entry name" value="RNA_pol_sigma-E_actinobac"/>
</dbReference>
<dbReference type="Gene3D" id="1.10.10.10">
    <property type="entry name" value="Winged helix-like DNA-binding domain superfamily/Winged helix DNA-binding domain"/>
    <property type="match status" value="1"/>
</dbReference>
<evidence type="ECO:0000256" key="4">
    <source>
        <dbReference type="ARBA" id="ARBA00023125"/>
    </source>
</evidence>
<dbReference type="InterPro" id="IPR036388">
    <property type="entry name" value="WH-like_DNA-bd_sf"/>
</dbReference>
<dbReference type="SUPFAM" id="SSF88946">
    <property type="entry name" value="Sigma2 domain of RNA polymerase sigma factors"/>
    <property type="match status" value="1"/>
</dbReference>
<dbReference type="Gene3D" id="1.10.1740.10">
    <property type="match status" value="1"/>
</dbReference>
<evidence type="ECO:0000313" key="8">
    <source>
        <dbReference type="Proteomes" id="UP001500618"/>
    </source>
</evidence>
<dbReference type="EMBL" id="BAAANY010000026">
    <property type="protein sequence ID" value="GAA1703076.1"/>
    <property type="molecule type" value="Genomic_DNA"/>
</dbReference>
<feature type="domain" description="HTH luxR-type" evidence="6">
    <location>
        <begin position="115"/>
        <end position="173"/>
    </location>
</feature>
<comment type="caution">
    <text evidence="7">The sequence shown here is derived from an EMBL/GenBank/DDBJ whole genome shotgun (WGS) entry which is preliminary data.</text>
</comment>
<evidence type="ECO:0000259" key="6">
    <source>
        <dbReference type="SMART" id="SM00421"/>
    </source>
</evidence>
<keyword evidence="5" id="KW-0804">Transcription</keyword>
<dbReference type="InterPro" id="IPR013324">
    <property type="entry name" value="RNA_pol_sigma_r3/r4-like"/>
</dbReference>
<proteinExistence type="inferred from homology"/>
<dbReference type="NCBIfam" id="TIGR02937">
    <property type="entry name" value="sigma70-ECF"/>
    <property type="match status" value="1"/>
</dbReference>
<dbReference type="Proteomes" id="UP001500618">
    <property type="component" value="Unassembled WGS sequence"/>
</dbReference>
<dbReference type="PANTHER" id="PTHR43133">
    <property type="entry name" value="RNA POLYMERASE ECF-TYPE SIGMA FACTO"/>
    <property type="match status" value="1"/>
</dbReference>